<reference evidence="2" key="1">
    <citation type="submission" date="2020-03" db="EMBL/GenBank/DDBJ databases">
        <title>Draft Genome Sequence of Cylindrodendrum hubeiense.</title>
        <authorList>
            <person name="Buettner E."/>
            <person name="Kellner H."/>
        </authorList>
    </citation>
    <scope>NUCLEOTIDE SEQUENCE</scope>
    <source>
        <strain evidence="2">IHI 201604</strain>
    </source>
</reference>
<keyword evidence="3" id="KW-1185">Reference proteome</keyword>
<dbReference type="EMBL" id="JAANBB010000093">
    <property type="protein sequence ID" value="KAF7550689.1"/>
    <property type="molecule type" value="Genomic_DNA"/>
</dbReference>
<proteinExistence type="predicted"/>
<organism evidence="2 3">
    <name type="scientific">Cylindrodendrum hubeiense</name>
    <dbReference type="NCBI Taxonomy" id="595255"/>
    <lineage>
        <taxon>Eukaryota</taxon>
        <taxon>Fungi</taxon>
        <taxon>Dikarya</taxon>
        <taxon>Ascomycota</taxon>
        <taxon>Pezizomycotina</taxon>
        <taxon>Sordariomycetes</taxon>
        <taxon>Hypocreomycetidae</taxon>
        <taxon>Hypocreales</taxon>
        <taxon>Nectriaceae</taxon>
        <taxon>Cylindrodendrum</taxon>
    </lineage>
</organism>
<protein>
    <submittedName>
        <fullName evidence="2">Uncharacterized protein</fullName>
    </submittedName>
</protein>
<dbReference type="Proteomes" id="UP000722485">
    <property type="component" value="Unassembled WGS sequence"/>
</dbReference>
<sequence>MASSSTSSTGNPLSIPDTEPVRHQVFRVESPKNHHKLLIQTSSNPLLSLIAHITRTADSSQSAMTFVEEVVDTPDPLAAALNTKYLGSVTAQDFDRLRTAYRRHPLPKKASPEQDSPDEYLGRGRVWLRELVDMLISDGILQPPPDCTAIIHTEDVAASNSSPTLC</sequence>
<comment type="caution">
    <text evidence="2">The sequence shown here is derived from an EMBL/GenBank/DDBJ whole genome shotgun (WGS) entry which is preliminary data.</text>
</comment>
<evidence type="ECO:0000313" key="3">
    <source>
        <dbReference type="Proteomes" id="UP000722485"/>
    </source>
</evidence>
<dbReference type="InterPro" id="IPR046670">
    <property type="entry name" value="DUF6540"/>
</dbReference>
<evidence type="ECO:0000313" key="2">
    <source>
        <dbReference type="EMBL" id="KAF7550689.1"/>
    </source>
</evidence>
<dbReference type="AlphaFoldDB" id="A0A9P5LBM6"/>
<gene>
    <name evidence="2" type="ORF">G7Z17_g5562</name>
</gene>
<evidence type="ECO:0000256" key="1">
    <source>
        <dbReference type="SAM" id="MobiDB-lite"/>
    </source>
</evidence>
<dbReference type="OrthoDB" id="5089740at2759"/>
<feature type="region of interest" description="Disordered" evidence="1">
    <location>
        <begin position="1"/>
        <end position="20"/>
    </location>
</feature>
<dbReference type="Pfam" id="PF20174">
    <property type="entry name" value="DUF6540"/>
    <property type="match status" value="1"/>
</dbReference>
<accession>A0A9P5LBM6</accession>
<name>A0A9P5LBM6_9HYPO</name>